<feature type="transmembrane region" description="Helical" evidence="14">
    <location>
        <begin position="503"/>
        <end position="529"/>
    </location>
</feature>
<evidence type="ECO:0000259" key="16">
    <source>
        <dbReference type="PROSITE" id="PS50885"/>
    </source>
</evidence>
<dbReference type="AlphaFoldDB" id="A0A9D9I157"/>
<dbReference type="InterPro" id="IPR050398">
    <property type="entry name" value="HssS/ArlS-like"/>
</dbReference>
<evidence type="ECO:0000256" key="6">
    <source>
        <dbReference type="ARBA" id="ARBA00022679"/>
    </source>
</evidence>
<dbReference type="InterPro" id="IPR005467">
    <property type="entry name" value="His_kinase_dom"/>
</dbReference>
<dbReference type="InterPro" id="IPR003594">
    <property type="entry name" value="HATPase_dom"/>
</dbReference>
<dbReference type="Pfam" id="PF02518">
    <property type="entry name" value="HATPase_c"/>
    <property type="match status" value="1"/>
</dbReference>
<protein>
    <recommendedName>
        <fullName evidence="3">histidine kinase</fullName>
        <ecNumber evidence="3">2.7.13.3</ecNumber>
    </recommendedName>
</protein>
<dbReference type="EC" id="2.7.13.3" evidence="3"/>
<dbReference type="InterPro" id="IPR003660">
    <property type="entry name" value="HAMP_dom"/>
</dbReference>
<comment type="caution">
    <text evidence="17">The sequence shown here is derived from an EMBL/GenBank/DDBJ whole genome shotgun (WGS) entry which is preliminary data.</text>
</comment>
<evidence type="ECO:0000256" key="2">
    <source>
        <dbReference type="ARBA" id="ARBA00004651"/>
    </source>
</evidence>
<dbReference type="Proteomes" id="UP000823618">
    <property type="component" value="Unassembled WGS sequence"/>
</dbReference>
<keyword evidence="8" id="KW-0547">Nucleotide-binding</keyword>
<dbReference type="SUPFAM" id="SSF55874">
    <property type="entry name" value="ATPase domain of HSP90 chaperone/DNA topoisomerase II/histidine kinase"/>
    <property type="match status" value="1"/>
</dbReference>
<dbReference type="PROSITE" id="PS50885">
    <property type="entry name" value="HAMP"/>
    <property type="match status" value="1"/>
</dbReference>
<dbReference type="GO" id="GO:0005886">
    <property type="term" value="C:plasma membrane"/>
    <property type="evidence" value="ECO:0007669"/>
    <property type="project" value="UniProtKB-SubCell"/>
</dbReference>
<dbReference type="EMBL" id="JADIML010000139">
    <property type="protein sequence ID" value="MBO8463258.1"/>
    <property type="molecule type" value="Genomic_DNA"/>
</dbReference>
<dbReference type="GO" id="GO:0000155">
    <property type="term" value="F:phosphorelay sensor kinase activity"/>
    <property type="evidence" value="ECO:0007669"/>
    <property type="project" value="InterPro"/>
</dbReference>
<name>A0A9D9I157_9FIRM</name>
<dbReference type="InterPro" id="IPR003661">
    <property type="entry name" value="HisK_dim/P_dom"/>
</dbReference>
<comment type="subcellular location">
    <subcellularLocation>
        <location evidence="2">Cell membrane</location>
        <topology evidence="2">Multi-pass membrane protein</topology>
    </subcellularLocation>
</comment>
<feature type="transmembrane region" description="Helical" evidence="14">
    <location>
        <begin position="385"/>
        <end position="407"/>
    </location>
</feature>
<keyword evidence="11 14" id="KW-1133">Transmembrane helix</keyword>
<evidence type="ECO:0000256" key="4">
    <source>
        <dbReference type="ARBA" id="ARBA00022475"/>
    </source>
</evidence>
<evidence type="ECO:0000313" key="18">
    <source>
        <dbReference type="Proteomes" id="UP000823618"/>
    </source>
</evidence>
<dbReference type="PROSITE" id="PS50109">
    <property type="entry name" value="HIS_KIN"/>
    <property type="match status" value="1"/>
</dbReference>
<feature type="domain" description="HAMP" evidence="16">
    <location>
        <begin position="531"/>
        <end position="583"/>
    </location>
</feature>
<evidence type="ECO:0000256" key="3">
    <source>
        <dbReference type="ARBA" id="ARBA00012438"/>
    </source>
</evidence>
<sequence>MATKWKNYSRAWYIKLIAWILVLVCTVGTITSVWYGIVKYDDFGDIDTREYMQRETFRYDVKEYTNAVLQILLYENMSKAYTKEIVDAQMKNAYLIWKDAEGEVSFYSYQIALDSFELVEKAYINYTYSDEYYNARVNEEYDDVQTADTEENSTSVQQSIEVPTKDLSYKAFKEANPDLRANIEKCMELNQNREYQKSKYIIENSDVFTYSVSKNGVKKEENDWKLIRETYITHHYPFYIFYENGKETSNKDYNGSRIKNTADAIDYFLYMEAPSYDLPFGEAIANSDGSLIGTDDPKEVYNTWLKENMEQILKQYKIAVGIEYQTLAQKQEKMEDSVQASKYILFSAVIMMVVLCFSVLYLIVTTGRSPKDQEVHLNWIDTIWSEIQGVALISVAGVAMLLLRYMVSGYYYTTDINGNDIEVRRNYLMSTFGEPMAMFIVALIVSLGTIVVGTVILSQVRRLKARKWLDGFICIRFIRSIWRKIWNIFYSIWTGGRIMTRMALLAVIVPILSATWFGLPFVIAFLIFFGHRYVKDFESLQEGVKKIRKGDLNYQIQTENESVIREVAEDVNAISEGLKNAIDSEIRSERMKTELISNVSHDIKTPLTSIITYVDLLKKEEIENEMAKEYILVLENKANRLKVLTDDLFEAAKASSGDMPVHLEKVNMQSFIQQSLGEFEDKFQEVGITMRVMMTEEPLYITADGRLMWRVISNLLNNVVKYSQAGSRVYLEVEEDTKDEQVIMTLKNISAYELNVSAKELMERFTRGDESRSTEGSGLGLSIANSLIELQNGHFEISIDGDLFKVKITMPVYRETLREG</sequence>
<keyword evidence="5" id="KW-0597">Phosphoprotein</keyword>
<evidence type="ECO:0000313" key="17">
    <source>
        <dbReference type="EMBL" id="MBO8463258.1"/>
    </source>
</evidence>
<proteinExistence type="predicted"/>
<dbReference type="Pfam" id="PF00512">
    <property type="entry name" value="HisKA"/>
    <property type="match status" value="1"/>
</dbReference>
<reference evidence="17" key="1">
    <citation type="submission" date="2020-10" db="EMBL/GenBank/DDBJ databases">
        <authorList>
            <person name="Gilroy R."/>
        </authorList>
    </citation>
    <scope>NUCLEOTIDE SEQUENCE</scope>
    <source>
        <strain evidence="17">E3-2379</strain>
    </source>
</reference>
<dbReference type="SMART" id="SM00387">
    <property type="entry name" value="HATPase_c"/>
    <property type="match status" value="1"/>
</dbReference>
<dbReference type="InterPro" id="IPR036097">
    <property type="entry name" value="HisK_dim/P_sf"/>
</dbReference>
<evidence type="ECO:0000256" key="8">
    <source>
        <dbReference type="ARBA" id="ARBA00022741"/>
    </source>
</evidence>
<keyword evidence="12" id="KW-0902">Two-component regulatory system</keyword>
<keyword evidence="13 14" id="KW-0472">Membrane</keyword>
<keyword evidence="6" id="KW-0808">Transferase</keyword>
<evidence type="ECO:0000259" key="15">
    <source>
        <dbReference type="PROSITE" id="PS50109"/>
    </source>
</evidence>
<feature type="transmembrane region" description="Helical" evidence="14">
    <location>
        <begin position="12"/>
        <end position="37"/>
    </location>
</feature>
<evidence type="ECO:0000256" key="11">
    <source>
        <dbReference type="ARBA" id="ARBA00022989"/>
    </source>
</evidence>
<evidence type="ECO:0000256" key="5">
    <source>
        <dbReference type="ARBA" id="ARBA00022553"/>
    </source>
</evidence>
<organism evidence="17 18">
    <name type="scientific">Candidatus Scybalomonas excrementavium</name>
    <dbReference type="NCBI Taxonomy" id="2840943"/>
    <lineage>
        <taxon>Bacteria</taxon>
        <taxon>Bacillati</taxon>
        <taxon>Bacillota</taxon>
        <taxon>Clostridia</taxon>
        <taxon>Lachnospirales</taxon>
        <taxon>Lachnospiraceae</taxon>
        <taxon>Lachnospiraceae incertae sedis</taxon>
        <taxon>Candidatus Scybalomonas</taxon>
    </lineage>
</organism>
<comment type="catalytic activity">
    <reaction evidence="1">
        <text>ATP + protein L-histidine = ADP + protein N-phospho-L-histidine.</text>
        <dbReference type="EC" id="2.7.13.3"/>
    </reaction>
</comment>
<feature type="domain" description="Histidine kinase" evidence="15">
    <location>
        <begin position="598"/>
        <end position="814"/>
    </location>
</feature>
<gene>
    <name evidence="17" type="ORF">IAC13_04930</name>
</gene>
<evidence type="ECO:0000256" key="7">
    <source>
        <dbReference type="ARBA" id="ARBA00022692"/>
    </source>
</evidence>
<keyword evidence="7 14" id="KW-0812">Transmembrane</keyword>
<evidence type="ECO:0000256" key="10">
    <source>
        <dbReference type="ARBA" id="ARBA00022840"/>
    </source>
</evidence>
<keyword evidence="9" id="KW-0418">Kinase</keyword>
<dbReference type="CDD" id="cd00082">
    <property type="entry name" value="HisKA"/>
    <property type="match status" value="1"/>
</dbReference>
<evidence type="ECO:0000256" key="14">
    <source>
        <dbReference type="SAM" id="Phobius"/>
    </source>
</evidence>
<dbReference type="SUPFAM" id="SSF47384">
    <property type="entry name" value="Homodimeric domain of signal transducing histidine kinase"/>
    <property type="match status" value="1"/>
</dbReference>
<evidence type="ECO:0000256" key="12">
    <source>
        <dbReference type="ARBA" id="ARBA00023012"/>
    </source>
</evidence>
<evidence type="ECO:0000256" key="9">
    <source>
        <dbReference type="ARBA" id="ARBA00022777"/>
    </source>
</evidence>
<evidence type="ECO:0000256" key="1">
    <source>
        <dbReference type="ARBA" id="ARBA00000085"/>
    </source>
</evidence>
<dbReference type="InterPro" id="IPR036890">
    <property type="entry name" value="HATPase_C_sf"/>
</dbReference>
<dbReference type="Gene3D" id="3.30.565.10">
    <property type="entry name" value="Histidine kinase-like ATPase, C-terminal domain"/>
    <property type="match status" value="1"/>
</dbReference>
<keyword evidence="10" id="KW-0067">ATP-binding</keyword>
<dbReference type="Gene3D" id="1.10.287.130">
    <property type="match status" value="1"/>
</dbReference>
<dbReference type="GO" id="GO:0005524">
    <property type="term" value="F:ATP binding"/>
    <property type="evidence" value="ECO:0007669"/>
    <property type="project" value="UniProtKB-KW"/>
</dbReference>
<evidence type="ECO:0000256" key="13">
    <source>
        <dbReference type="ARBA" id="ARBA00023136"/>
    </source>
</evidence>
<reference evidence="17" key="2">
    <citation type="journal article" date="2021" name="PeerJ">
        <title>Extensive microbial diversity within the chicken gut microbiome revealed by metagenomics and culture.</title>
        <authorList>
            <person name="Gilroy R."/>
            <person name="Ravi A."/>
            <person name="Getino M."/>
            <person name="Pursley I."/>
            <person name="Horton D.L."/>
            <person name="Alikhan N.F."/>
            <person name="Baker D."/>
            <person name="Gharbi K."/>
            <person name="Hall N."/>
            <person name="Watson M."/>
            <person name="Adriaenssens E.M."/>
            <person name="Foster-Nyarko E."/>
            <person name="Jarju S."/>
            <person name="Secka A."/>
            <person name="Antonio M."/>
            <person name="Oren A."/>
            <person name="Chaudhuri R.R."/>
            <person name="La Ragione R."/>
            <person name="Hildebrand F."/>
            <person name="Pallen M.J."/>
        </authorList>
    </citation>
    <scope>NUCLEOTIDE SEQUENCE</scope>
    <source>
        <strain evidence="17">E3-2379</strain>
    </source>
</reference>
<feature type="transmembrane region" description="Helical" evidence="14">
    <location>
        <begin position="343"/>
        <end position="364"/>
    </location>
</feature>
<dbReference type="SMART" id="SM00388">
    <property type="entry name" value="HisKA"/>
    <property type="match status" value="1"/>
</dbReference>
<dbReference type="PANTHER" id="PTHR45528">
    <property type="entry name" value="SENSOR HISTIDINE KINASE CPXA"/>
    <property type="match status" value="1"/>
</dbReference>
<accession>A0A9D9I157</accession>
<keyword evidence="4" id="KW-1003">Cell membrane</keyword>
<dbReference type="PANTHER" id="PTHR45528:SF1">
    <property type="entry name" value="SENSOR HISTIDINE KINASE CPXA"/>
    <property type="match status" value="1"/>
</dbReference>
<feature type="transmembrane region" description="Helical" evidence="14">
    <location>
        <begin position="436"/>
        <end position="457"/>
    </location>
</feature>